<evidence type="ECO:0000256" key="1">
    <source>
        <dbReference type="SAM" id="Phobius"/>
    </source>
</evidence>
<accession>A0A915XIW7</accession>
<keyword evidence="1" id="KW-0812">Transmembrane</keyword>
<feature type="transmembrane region" description="Helical" evidence="1">
    <location>
        <begin position="12"/>
        <end position="32"/>
    </location>
</feature>
<dbReference type="Proteomes" id="UP001063350">
    <property type="component" value="Chromosome"/>
</dbReference>
<keyword evidence="3" id="KW-1185">Reference proteome</keyword>
<reference evidence="2" key="1">
    <citation type="submission" date="2020-12" db="EMBL/GenBank/DDBJ databases">
        <title>Desulfobium dissulfuricans gen. nov., sp. nov., a novel mesophilic, sulfate-reducing bacterium isolated from a deep-sea hydrothermal vent.</title>
        <authorList>
            <person name="Hashimoto Y."/>
            <person name="Tame A."/>
            <person name="Sawayama S."/>
            <person name="Miyazaki J."/>
            <person name="Takai K."/>
            <person name="Nakagawa S."/>
        </authorList>
    </citation>
    <scope>NUCLEOTIDE SEQUENCE</scope>
    <source>
        <strain evidence="2">GF1</strain>
    </source>
</reference>
<name>A0A915XIW7_9BACT</name>
<protein>
    <recommendedName>
        <fullName evidence="4">Prepilin-type N-terminal cleavage/methylation domain-containing protein</fullName>
    </recommendedName>
</protein>
<dbReference type="InterPro" id="IPR012902">
    <property type="entry name" value="N_methyl_site"/>
</dbReference>
<dbReference type="RefSeq" id="WP_267926372.1">
    <property type="nucleotide sequence ID" value="NZ_AP024233.1"/>
</dbReference>
<keyword evidence="1" id="KW-1133">Transmembrane helix</keyword>
<evidence type="ECO:0008006" key="4">
    <source>
        <dbReference type="Google" id="ProtNLM"/>
    </source>
</evidence>
<gene>
    <name evidence="2" type="ORF">GF1_20010</name>
</gene>
<dbReference type="NCBIfam" id="TIGR02532">
    <property type="entry name" value="IV_pilin_GFxxxE"/>
    <property type="match status" value="1"/>
</dbReference>
<keyword evidence="1" id="KW-0472">Membrane</keyword>
<evidence type="ECO:0000313" key="2">
    <source>
        <dbReference type="EMBL" id="BCO09625.1"/>
    </source>
</evidence>
<proteinExistence type="predicted"/>
<dbReference type="AlphaFoldDB" id="A0A915XIW7"/>
<organism evidence="2 3">
    <name type="scientific">Desulfolithobacter dissulfuricans</name>
    <dbReference type="NCBI Taxonomy" id="2795293"/>
    <lineage>
        <taxon>Bacteria</taxon>
        <taxon>Pseudomonadati</taxon>
        <taxon>Thermodesulfobacteriota</taxon>
        <taxon>Desulfobulbia</taxon>
        <taxon>Desulfobulbales</taxon>
        <taxon>Desulfobulbaceae</taxon>
        <taxon>Desulfolithobacter</taxon>
    </lineage>
</organism>
<dbReference type="Pfam" id="PF07963">
    <property type="entry name" value="N_methyl"/>
    <property type="match status" value="1"/>
</dbReference>
<dbReference type="KEGG" id="ddu:GF1_20010"/>
<evidence type="ECO:0000313" key="3">
    <source>
        <dbReference type="Proteomes" id="UP001063350"/>
    </source>
</evidence>
<dbReference type="EMBL" id="AP024233">
    <property type="protein sequence ID" value="BCO09625.1"/>
    <property type="molecule type" value="Genomic_DNA"/>
</dbReference>
<sequence>MKFQAGYDEAGFTLVESIVALLILAIGILSLYTMVTTTLKGNSAAQAMTVSSTVLADKLEELIYLSYDDSQLDTDAANNPHTITTGLPEGVISLSWTVTAWSSDGIDNDGDADVDEYDERGLKTINLSVIYNTIAGQKTHSIEFIKAEIFQ</sequence>